<accession>A0A1F6M667</accession>
<reference evidence="1 2" key="1">
    <citation type="journal article" date="2016" name="Nat. Commun.">
        <title>Thousands of microbial genomes shed light on interconnected biogeochemical processes in an aquifer system.</title>
        <authorList>
            <person name="Anantharaman K."/>
            <person name="Brown C.T."/>
            <person name="Hug L.A."/>
            <person name="Sharon I."/>
            <person name="Castelle C.J."/>
            <person name="Probst A.J."/>
            <person name="Thomas B.C."/>
            <person name="Singh A."/>
            <person name="Wilkins M.J."/>
            <person name="Karaoz U."/>
            <person name="Brodie E.L."/>
            <person name="Williams K.H."/>
            <person name="Hubbard S.S."/>
            <person name="Banfield J.F."/>
        </authorList>
    </citation>
    <scope>NUCLEOTIDE SEQUENCE [LARGE SCALE GENOMIC DNA]</scope>
</reference>
<proteinExistence type="predicted"/>
<dbReference type="EMBL" id="MFPX01000005">
    <property type="protein sequence ID" value="OGH67121.1"/>
    <property type="molecule type" value="Genomic_DNA"/>
</dbReference>
<sequence length="320" mass="38129">MGNTLAQSVLKTLAFFDIFDYPLTREELWRFLWQAPEIQYSDFVIQVEEILQNELATTVESLGGYYFFPGRSELIAKRERKVSYTEEKIKIACRAARKLRYIPFIEAMFVCNLLPVVVKASSDIDVLIIAKENRIWFTRFLSTLVLTLFRLRPTNFGFSFFSANKKKSMTDKICLSFYLTEKHLDLSNICIEGIDVYQAYWNINLVPLYEREDLHTQFQKKNRWVEKYVSPANTSVRLLPRWKVHDTWLSYGVKSFFAWLFSTSFFEKLVRTVQLKHLNQKERIEEVAIQKSIVISDTMLKFHENDRKKYFQNEWEKRFS</sequence>
<evidence type="ECO:0008006" key="3">
    <source>
        <dbReference type="Google" id="ProtNLM"/>
    </source>
</evidence>
<gene>
    <name evidence="1" type="ORF">A3B90_02175</name>
</gene>
<organism evidence="1 2">
    <name type="scientific">Candidatus Magasanikbacteria bacterium RIFCSPHIGHO2_02_FULL_41_13</name>
    <dbReference type="NCBI Taxonomy" id="1798676"/>
    <lineage>
        <taxon>Bacteria</taxon>
        <taxon>Candidatus Magasanikiibacteriota</taxon>
    </lineage>
</organism>
<name>A0A1F6M667_9BACT</name>
<protein>
    <recommendedName>
        <fullName evidence="3">Polymerase nucleotidyl transferase domain-containing protein</fullName>
    </recommendedName>
</protein>
<evidence type="ECO:0000313" key="1">
    <source>
        <dbReference type="EMBL" id="OGH67121.1"/>
    </source>
</evidence>
<evidence type="ECO:0000313" key="2">
    <source>
        <dbReference type="Proteomes" id="UP000178742"/>
    </source>
</evidence>
<dbReference type="AlphaFoldDB" id="A0A1F6M667"/>
<comment type="caution">
    <text evidence="1">The sequence shown here is derived from an EMBL/GenBank/DDBJ whole genome shotgun (WGS) entry which is preliminary data.</text>
</comment>
<dbReference type="Proteomes" id="UP000178742">
    <property type="component" value="Unassembled WGS sequence"/>
</dbReference>
<dbReference type="STRING" id="1798676.A3B90_02175"/>